<dbReference type="EMBL" id="PKMF04000212">
    <property type="protein sequence ID" value="KAK7842970.1"/>
    <property type="molecule type" value="Genomic_DNA"/>
</dbReference>
<gene>
    <name evidence="2" type="ORF">CFP56_013216</name>
</gene>
<dbReference type="Proteomes" id="UP000237347">
    <property type="component" value="Unassembled WGS sequence"/>
</dbReference>
<evidence type="ECO:0000259" key="1">
    <source>
        <dbReference type="Pfam" id="PF04780"/>
    </source>
</evidence>
<accession>A0AAW0KVV6</accession>
<proteinExistence type="predicted"/>
<dbReference type="InterPro" id="IPR006865">
    <property type="entry name" value="DUF629"/>
</dbReference>
<name>A0AAW0KVV6_QUESU</name>
<keyword evidence="3" id="KW-1185">Reference proteome</keyword>
<reference evidence="2 3" key="1">
    <citation type="journal article" date="2018" name="Sci. Data">
        <title>The draft genome sequence of cork oak.</title>
        <authorList>
            <person name="Ramos A.M."/>
            <person name="Usie A."/>
            <person name="Barbosa P."/>
            <person name="Barros P.M."/>
            <person name="Capote T."/>
            <person name="Chaves I."/>
            <person name="Simoes F."/>
            <person name="Abreu I."/>
            <person name="Carrasquinho I."/>
            <person name="Faro C."/>
            <person name="Guimaraes J.B."/>
            <person name="Mendonca D."/>
            <person name="Nobrega F."/>
            <person name="Rodrigues L."/>
            <person name="Saibo N.J.M."/>
            <person name="Varela M.C."/>
            <person name="Egas C."/>
            <person name="Matos J."/>
            <person name="Miguel C.M."/>
            <person name="Oliveira M.M."/>
            <person name="Ricardo C.P."/>
            <person name="Goncalves S."/>
        </authorList>
    </citation>
    <scope>NUCLEOTIDE SEQUENCE [LARGE SCALE GENOMIC DNA]</scope>
    <source>
        <strain evidence="3">cv. HL8</strain>
    </source>
</reference>
<protein>
    <recommendedName>
        <fullName evidence="1">DUF629 domain-containing protein</fullName>
    </recommendedName>
</protein>
<comment type="caution">
    <text evidence="2">The sequence shown here is derived from an EMBL/GenBank/DDBJ whole genome shotgun (WGS) entry which is preliminary data.</text>
</comment>
<dbReference type="Pfam" id="PF04780">
    <property type="entry name" value="DUF629"/>
    <property type="match status" value="1"/>
</dbReference>
<organism evidence="2 3">
    <name type="scientific">Quercus suber</name>
    <name type="common">Cork oak</name>
    <dbReference type="NCBI Taxonomy" id="58331"/>
    <lineage>
        <taxon>Eukaryota</taxon>
        <taxon>Viridiplantae</taxon>
        <taxon>Streptophyta</taxon>
        <taxon>Embryophyta</taxon>
        <taxon>Tracheophyta</taxon>
        <taxon>Spermatophyta</taxon>
        <taxon>Magnoliopsida</taxon>
        <taxon>eudicotyledons</taxon>
        <taxon>Gunneridae</taxon>
        <taxon>Pentapetalae</taxon>
        <taxon>rosids</taxon>
        <taxon>fabids</taxon>
        <taxon>Fagales</taxon>
        <taxon>Fagaceae</taxon>
        <taxon>Quercus</taxon>
    </lineage>
</organism>
<dbReference type="AlphaFoldDB" id="A0AAW0KVV6"/>
<feature type="domain" description="DUF629" evidence="1">
    <location>
        <begin position="159"/>
        <end position="284"/>
    </location>
</feature>
<sequence length="285" mass="33138">MVLVRNCELALSIEDPLNVDGRHPEDSTIEVKIENMKTGLRALLKVAKKLQLKKMIEDKSCTEDIKEIVKTLQDEKSKIYLSFLMKNQSFRLWDDIKNLDIIQDITQSLNDKAKEMLTEEVDYVKETKNWSFSICRICEKKDLSRNEFGDEDKSQILKMENWPYCDDRNRYLKISNIQATLRTYIMMESFPLSLYNFTVVINEILEILSVQHLNGMLLLLCFLDEPELDSIYGFLDNNINVSCGLSCLYKGVLQNKVRADLVSYERVDLSDDFSLLILDEQMLSG</sequence>
<evidence type="ECO:0000313" key="3">
    <source>
        <dbReference type="Proteomes" id="UP000237347"/>
    </source>
</evidence>
<evidence type="ECO:0000313" key="2">
    <source>
        <dbReference type="EMBL" id="KAK7842970.1"/>
    </source>
</evidence>